<reference evidence="1 2" key="1">
    <citation type="journal article" date="2016" name="Mol. Biol. Evol.">
        <title>Comparative Genomics of Early-Diverging Mushroom-Forming Fungi Provides Insights into the Origins of Lignocellulose Decay Capabilities.</title>
        <authorList>
            <person name="Nagy L.G."/>
            <person name="Riley R."/>
            <person name="Tritt A."/>
            <person name="Adam C."/>
            <person name="Daum C."/>
            <person name="Floudas D."/>
            <person name="Sun H."/>
            <person name="Yadav J.S."/>
            <person name="Pangilinan J."/>
            <person name="Larsson K.H."/>
            <person name="Matsuura K."/>
            <person name="Barry K."/>
            <person name="Labutti K."/>
            <person name="Kuo R."/>
            <person name="Ohm R.A."/>
            <person name="Bhattacharya S.S."/>
            <person name="Shirouzu T."/>
            <person name="Yoshinaga Y."/>
            <person name="Martin F.M."/>
            <person name="Grigoriev I.V."/>
            <person name="Hibbett D.S."/>
        </authorList>
    </citation>
    <scope>NUCLEOTIDE SEQUENCE [LARGE SCALE GENOMIC DNA]</scope>
    <source>
        <strain evidence="1 2">L-15889</strain>
    </source>
</reference>
<name>A0A165S8P3_9APHY</name>
<gene>
    <name evidence="1" type="ORF">DAEQUDRAFT_723729</name>
</gene>
<evidence type="ECO:0000313" key="1">
    <source>
        <dbReference type="EMBL" id="KZT71667.1"/>
    </source>
</evidence>
<keyword evidence="2" id="KW-1185">Reference proteome</keyword>
<organism evidence="1 2">
    <name type="scientific">Daedalea quercina L-15889</name>
    <dbReference type="NCBI Taxonomy" id="1314783"/>
    <lineage>
        <taxon>Eukaryota</taxon>
        <taxon>Fungi</taxon>
        <taxon>Dikarya</taxon>
        <taxon>Basidiomycota</taxon>
        <taxon>Agaricomycotina</taxon>
        <taxon>Agaricomycetes</taxon>
        <taxon>Polyporales</taxon>
        <taxon>Fomitopsis</taxon>
    </lineage>
</organism>
<evidence type="ECO:0000313" key="2">
    <source>
        <dbReference type="Proteomes" id="UP000076727"/>
    </source>
</evidence>
<protein>
    <submittedName>
        <fullName evidence="1">Uncharacterized protein</fullName>
    </submittedName>
</protein>
<dbReference type="Proteomes" id="UP000076727">
    <property type="component" value="Unassembled WGS sequence"/>
</dbReference>
<dbReference type="AlphaFoldDB" id="A0A165S8P3"/>
<dbReference type="EMBL" id="KV429044">
    <property type="protein sequence ID" value="KZT71667.1"/>
    <property type="molecule type" value="Genomic_DNA"/>
</dbReference>
<proteinExistence type="predicted"/>
<accession>A0A165S8P3</accession>
<sequence>MEREVGWITSRLKRQSMPWRARRYHGGCRITLQSGGKRPKHSRSIGTAFPATVRASLLEEPRLEGTPSFLVNEAGHVGLDASSTDIELDELLPDLGQLTEGV</sequence>